<evidence type="ECO:0000259" key="1">
    <source>
        <dbReference type="PROSITE" id="PS50206"/>
    </source>
</evidence>
<dbReference type="EMBL" id="PUHZ01000019">
    <property type="protein sequence ID" value="PQO44444.1"/>
    <property type="molecule type" value="Genomic_DNA"/>
</dbReference>
<dbReference type="Gene3D" id="3.40.250.10">
    <property type="entry name" value="Rhodanese-like domain"/>
    <property type="match status" value="1"/>
</dbReference>
<dbReference type="RefSeq" id="WP_105336971.1">
    <property type="nucleotide sequence ID" value="NZ_PUHZ01000019.1"/>
</dbReference>
<dbReference type="OrthoDB" id="9800872at2"/>
<dbReference type="AlphaFoldDB" id="A0A2S8GK84"/>
<dbReference type="SMART" id="SM00450">
    <property type="entry name" value="RHOD"/>
    <property type="match status" value="1"/>
</dbReference>
<gene>
    <name evidence="2" type="ORF">C5Y93_18695</name>
</gene>
<comment type="caution">
    <text evidence="2">The sequence shown here is derived from an EMBL/GenBank/DDBJ whole genome shotgun (WGS) entry which is preliminary data.</text>
</comment>
<feature type="domain" description="Rhodanese" evidence="1">
    <location>
        <begin position="35"/>
        <end position="130"/>
    </location>
</feature>
<organism evidence="2 3">
    <name type="scientific">Blastopirellula marina</name>
    <dbReference type="NCBI Taxonomy" id="124"/>
    <lineage>
        <taxon>Bacteria</taxon>
        <taxon>Pseudomonadati</taxon>
        <taxon>Planctomycetota</taxon>
        <taxon>Planctomycetia</taxon>
        <taxon>Pirellulales</taxon>
        <taxon>Pirellulaceae</taxon>
        <taxon>Blastopirellula</taxon>
    </lineage>
</organism>
<accession>A0A2S8GK84</accession>
<evidence type="ECO:0000313" key="3">
    <source>
        <dbReference type="Proteomes" id="UP000237819"/>
    </source>
</evidence>
<dbReference type="InterPro" id="IPR001763">
    <property type="entry name" value="Rhodanese-like_dom"/>
</dbReference>
<reference evidence="2 3" key="1">
    <citation type="submission" date="2018-02" db="EMBL/GenBank/DDBJ databases">
        <title>Comparative genomes isolates from brazilian mangrove.</title>
        <authorList>
            <person name="Araujo J.E."/>
            <person name="Taketani R.G."/>
            <person name="Silva M.C.P."/>
            <person name="Loureco M.V."/>
            <person name="Andreote F.D."/>
        </authorList>
    </citation>
    <scope>NUCLEOTIDE SEQUENCE [LARGE SCALE GENOMIC DNA]</scope>
    <source>
        <strain evidence="2 3">Nap-Phe MGV</strain>
    </source>
</reference>
<dbReference type="Proteomes" id="UP000237819">
    <property type="component" value="Unassembled WGS sequence"/>
</dbReference>
<evidence type="ECO:0000313" key="2">
    <source>
        <dbReference type="EMBL" id="PQO44444.1"/>
    </source>
</evidence>
<proteinExistence type="predicted"/>
<dbReference type="InterPro" id="IPR036873">
    <property type="entry name" value="Rhodanese-like_dom_sf"/>
</dbReference>
<dbReference type="PROSITE" id="PS50206">
    <property type="entry name" value="RHODANESE_3"/>
    <property type="match status" value="1"/>
</dbReference>
<protein>
    <recommendedName>
        <fullName evidence="1">Rhodanese domain-containing protein</fullName>
    </recommendedName>
</protein>
<dbReference type="Pfam" id="PF00581">
    <property type="entry name" value="Rhodanese"/>
    <property type="match status" value="1"/>
</dbReference>
<name>A0A2S8GK84_9BACT</name>
<sequence>MIHPRTLLMLGLLGMFCLASSTFAVDLRKLKKEIEEEKAVLLDVRERVQWKKAHLVESVSCPFSTFSMDVQARKFIAPYMADPNLKVYCFSQDGKVAVVASDMFNKVGAEVIAIKDHYQAFLNAGFTEKKGTDPDYDPNIPLTAP</sequence>
<dbReference type="SUPFAM" id="SSF52821">
    <property type="entry name" value="Rhodanese/Cell cycle control phosphatase"/>
    <property type="match status" value="1"/>
</dbReference>